<dbReference type="Pfam" id="PF01328">
    <property type="entry name" value="Peroxidase_2"/>
    <property type="match status" value="1"/>
</dbReference>
<comment type="similarity">
    <text evidence="7">Belongs to the chloroperoxidase family.</text>
</comment>
<dbReference type="EMBL" id="CP042187">
    <property type="protein sequence ID" value="QDS69699.1"/>
    <property type="molecule type" value="Genomic_DNA"/>
</dbReference>
<reference evidence="10 11" key="1">
    <citation type="submission" date="2019-07" db="EMBL/GenBank/DDBJ databases">
        <title>Finished genome of Venturia effusa.</title>
        <authorList>
            <person name="Young C.A."/>
            <person name="Cox M.P."/>
            <person name="Ganley A.R.D."/>
            <person name="David W.J."/>
        </authorList>
    </citation>
    <scope>NUCLEOTIDE SEQUENCE [LARGE SCALE GENOMIC DNA]</scope>
    <source>
        <strain evidence="11">albino</strain>
    </source>
</reference>
<dbReference type="Gene3D" id="1.10.489.10">
    <property type="entry name" value="Chloroperoxidase-like"/>
    <property type="match status" value="1"/>
</dbReference>
<sequence>MANHGFLKRDGRNLSMSDFDDALSAALNLDNDFILSFFTPPQFRLLGLLAKDQNHTVQTIDLETLDAHGRNEHDASMSRLDRMQGDTIHVQTDLVEKILCDTVPEDYPNLNTSSFGRTRVRREKESRAAGSGEPESNTTITPGIAEAALPFIFIGEGLGEDVNKMIVKKEMMREWMDFERIPKGFRRSKRAIGAADFGPILASVKGWREHWS</sequence>
<evidence type="ECO:0000256" key="6">
    <source>
        <dbReference type="ARBA" id="ARBA00023004"/>
    </source>
</evidence>
<proteinExistence type="inferred from homology"/>
<dbReference type="OrthoDB" id="407298at2759"/>
<gene>
    <name evidence="10" type="ORF">FKW77_009759</name>
</gene>
<evidence type="ECO:0000313" key="11">
    <source>
        <dbReference type="Proteomes" id="UP000316270"/>
    </source>
</evidence>
<dbReference type="AlphaFoldDB" id="A0A517L235"/>
<dbReference type="PANTHER" id="PTHR33577">
    <property type="entry name" value="STERIGMATOCYSTIN BIOSYNTHESIS PEROXIDASE STCC-RELATED"/>
    <property type="match status" value="1"/>
</dbReference>
<accession>A0A517L235</accession>
<keyword evidence="2" id="KW-0575">Peroxidase</keyword>
<keyword evidence="3" id="KW-0349">Heme</keyword>
<dbReference type="GO" id="GO:0046872">
    <property type="term" value="F:metal ion binding"/>
    <property type="evidence" value="ECO:0007669"/>
    <property type="project" value="UniProtKB-KW"/>
</dbReference>
<dbReference type="SUPFAM" id="SSF47571">
    <property type="entry name" value="Cloroperoxidase"/>
    <property type="match status" value="1"/>
</dbReference>
<feature type="domain" description="Heme haloperoxidase family profile" evidence="9">
    <location>
        <begin position="1"/>
        <end position="199"/>
    </location>
</feature>
<evidence type="ECO:0000259" key="9">
    <source>
        <dbReference type="PROSITE" id="PS51405"/>
    </source>
</evidence>
<evidence type="ECO:0000256" key="7">
    <source>
        <dbReference type="ARBA" id="ARBA00025795"/>
    </source>
</evidence>
<organism evidence="10 11">
    <name type="scientific">Venturia effusa</name>
    <dbReference type="NCBI Taxonomy" id="50376"/>
    <lineage>
        <taxon>Eukaryota</taxon>
        <taxon>Fungi</taxon>
        <taxon>Dikarya</taxon>
        <taxon>Ascomycota</taxon>
        <taxon>Pezizomycotina</taxon>
        <taxon>Dothideomycetes</taxon>
        <taxon>Pleosporomycetidae</taxon>
        <taxon>Venturiales</taxon>
        <taxon>Venturiaceae</taxon>
        <taxon>Venturia</taxon>
    </lineage>
</organism>
<dbReference type="PANTHER" id="PTHR33577:SF9">
    <property type="entry name" value="PEROXIDASE STCC"/>
    <property type="match status" value="1"/>
</dbReference>
<dbReference type="STRING" id="50376.A0A517L235"/>
<evidence type="ECO:0000256" key="2">
    <source>
        <dbReference type="ARBA" id="ARBA00022559"/>
    </source>
</evidence>
<name>A0A517L235_9PEZI</name>
<keyword evidence="5" id="KW-0560">Oxidoreductase</keyword>
<evidence type="ECO:0000313" key="10">
    <source>
        <dbReference type="EMBL" id="QDS69699.1"/>
    </source>
</evidence>
<protein>
    <recommendedName>
        <fullName evidence="9">Heme haloperoxidase family profile domain-containing protein</fullName>
    </recommendedName>
</protein>
<dbReference type="Proteomes" id="UP000316270">
    <property type="component" value="Chromosome 3"/>
</dbReference>
<feature type="region of interest" description="Disordered" evidence="8">
    <location>
        <begin position="119"/>
        <end position="140"/>
    </location>
</feature>
<evidence type="ECO:0000256" key="1">
    <source>
        <dbReference type="ARBA" id="ARBA00001970"/>
    </source>
</evidence>
<dbReference type="PROSITE" id="PS51405">
    <property type="entry name" value="HEME_HALOPEROXIDASE"/>
    <property type="match status" value="1"/>
</dbReference>
<evidence type="ECO:0000256" key="8">
    <source>
        <dbReference type="SAM" id="MobiDB-lite"/>
    </source>
</evidence>
<dbReference type="InterPro" id="IPR000028">
    <property type="entry name" value="Chloroperoxidase"/>
</dbReference>
<keyword evidence="4" id="KW-0479">Metal-binding</keyword>
<dbReference type="InterPro" id="IPR036851">
    <property type="entry name" value="Chloroperoxidase-like_sf"/>
</dbReference>
<evidence type="ECO:0000256" key="5">
    <source>
        <dbReference type="ARBA" id="ARBA00023002"/>
    </source>
</evidence>
<keyword evidence="11" id="KW-1185">Reference proteome</keyword>
<comment type="cofactor">
    <cofactor evidence="1">
        <name>heme b</name>
        <dbReference type="ChEBI" id="CHEBI:60344"/>
    </cofactor>
</comment>
<keyword evidence="6" id="KW-0408">Iron</keyword>
<dbReference type="GO" id="GO:0004601">
    <property type="term" value="F:peroxidase activity"/>
    <property type="evidence" value="ECO:0007669"/>
    <property type="project" value="UniProtKB-KW"/>
</dbReference>
<evidence type="ECO:0000256" key="3">
    <source>
        <dbReference type="ARBA" id="ARBA00022617"/>
    </source>
</evidence>
<evidence type="ECO:0000256" key="4">
    <source>
        <dbReference type="ARBA" id="ARBA00022723"/>
    </source>
</evidence>